<reference evidence="1" key="2">
    <citation type="journal article" date="2015" name="Data Brief">
        <title>Shoot transcriptome of the giant reed, Arundo donax.</title>
        <authorList>
            <person name="Barrero R.A."/>
            <person name="Guerrero F.D."/>
            <person name="Moolhuijzen P."/>
            <person name="Goolsby J.A."/>
            <person name="Tidwell J."/>
            <person name="Bellgard S.E."/>
            <person name="Bellgard M.I."/>
        </authorList>
    </citation>
    <scope>NUCLEOTIDE SEQUENCE</scope>
    <source>
        <tissue evidence="1">Shoot tissue taken approximately 20 cm above the soil surface</tissue>
    </source>
</reference>
<organism evidence="1">
    <name type="scientific">Arundo donax</name>
    <name type="common">Giant reed</name>
    <name type="synonym">Donax arundinaceus</name>
    <dbReference type="NCBI Taxonomy" id="35708"/>
    <lineage>
        <taxon>Eukaryota</taxon>
        <taxon>Viridiplantae</taxon>
        <taxon>Streptophyta</taxon>
        <taxon>Embryophyta</taxon>
        <taxon>Tracheophyta</taxon>
        <taxon>Spermatophyta</taxon>
        <taxon>Magnoliopsida</taxon>
        <taxon>Liliopsida</taxon>
        <taxon>Poales</taxon>
        <taxon>Poaceae</taxon>
        <taxon>PACMAD clade</taxon>
        <taxon>Arundinoideae</taxon>
        <taxon>Arundineae</taxon>
        <taxon>Arundo</taxon>
    </lineage>
</organism>
<reference evidence="1" key="1">
    <citation type="submission" date="2014-09" db="EMBL/GenBank/DDBJ databases">
        <authorList>
            <person name="Magalhaes I.L.F."/>
            <person name="Oliveira U."/>
            <person name="Santos F.R."/>
            <person name="Vidigal T.H.D.A."/>
            <person name="Brescovit A.D."/>
            <person name="Santos A.J."/>
        </authorList>
    </citation>
    <scope>NUCLEOTIDE SEQUENCE</scope>
    <source>
        <tissue evidence="1">Shoot tissue taken approximately 20 cm above the soil surface</tissue>
    </source>
</reference>
<dbReference type="AlphaFoldDB" id="A0A0A9DIE8"/>
<sequence length="38" mass="4455">MLKLVCALPSFVVNFTRHLKIVFVDAPQKFQKMCYHVC</sequence>
<protein>
    <submittedName>
        <fullName evidence="1">Uncharacterized protein</fullName>
    </submittedName>
</protein>
<dbReference type="EMBL" id="GBRH01209526">
    <property type="protein sequence ID" value="JAD88369.1"/>
    <property type="molecule type" value="Transcribed_RNA"/>
</dbReference>
<name>A0A0A9DIE8_ARUDO</name>
<proteinExistence type="predicted"/>
<accession>A0A0A9DIE8</accession>
<evidence type="ECO:0000313" key="1">
    <source>
        <dbReference type="EMBL" id="JAD88369.1"/>
    </source>
</evidence>